<feature type="region of interest" description="Disordered" evidence="6">
    <location>
        <begin position="530"/>
        <end position="590"/>
    </location>
</feature>
<keyword evidence="1 5" id="KW-0489">Methyltransferase</keyword>
<evidence type="ECO:0000256" key="3">
    <source>
        <dbReference type="ARBA" id="ARBA00022691"/>
    </source>
</evidence>
<reference evidence="8 9" key="1">
    <citation type="submission" date="2021-02" db="EMBL/GenBank/DDBJ databases">
        <title>Genome assembly of Pseudopithomyces chartarum.</title>
        <authorList>
            <person name="Jauregui R."/>
            <person name="Singh J."/>
            <person name="Voisey C."/>
        </authorList>
    </citation>
    <scope>NUCLEOTIDE SEQUENCE [LARGE SCALE GENOMIC DNA]</scope>
    <source>
        <strain evidence="8 9">AGR01</strain>
    </source>
</reference>
<dbReference type="InterPro" id="IPR023267">
    <property type="entry name" value="RCMT"/>
</dbReference>
<dbReference type="GO" id="GO:0003723">
    <property type="term" value="F:RNA binding"/>
    <property type="evidence" value="ECO:0007669"/>
    <property type="project" value="UniProtKB-UniRule"/>
</dbReference>
<protein>
    <recommendedName>
        <fullName evidence="7">SAM-dependent MTase RsmB/NOP-type domain-containing protein</fullName>
    </recommendedName>
</protein>
<dbReference type="Proteomes" id="UP001280581">
    <property type="component" value="Unassembled WGS sequence"/>
</dbReference>
<feature type="compositionally biased region" description="Basic and acidic residues" evidence="6">
    <location>
        <begin position="547"/>
        <end position="567"/>
    </location>
</feature>
<gene>
    <name evidence="8" type="ORF">GRF29_69g1760195</name>
</gene>
<dbReference type="InterPro" id="IPR048889">
    <property type="entry name" value="NSUN5_RCM1_N"/>
</dbReference>
<dbReference type="Gene3D" id="3.40.50.150">
    <property type="entry name" value="Vaccinia Virus protein VP39"/>
    <property type="match status" value="1"/>
</dbReference>
<dbReference type="Pfam" id="PF21153">
    <property type="entry name" value="NSUN5_N"/>
    <property type="match status" value="1"/>
</dbReference>
<feature type="region of interest" description="Disordered" evidence="6">
    <location>
        <begin position="343"/>
        <end position="392"/>
    </location>
</feature>
<dbReference type="InterPro" id="IPR029063">
    <property type="entry name" value="SAM-dependent_MTases_sf"/>
</dbReference>
<sequence>MSLYYEAAGVLANPEKIGGSLKSRIYKNKELKSSPAQLFALISEASKWSLVLKDIIERCGLLALEKKLTPTLSLLLTHDLLLSKTGVAANANHVLKLAILRHKARLSAEFTKARIRRGHATLDALKEAVENGELEENDEPTKKTYRHPRWVRLNTLQTTMSEQLNTTFSGYTKVNDIGDVQRASASAKVYFEDPNIPNLLAFPPKIDISKLPAYVKGAIIIQDKASCFPAYLLDVQSDDGDAIDGCAAPGNKTTHLAAIMSEGGANSQKRKVFAYEKDKIRAITLQKMVKRASADSIVTVKASADFLRANPDSDEFANVGAILLDPSCSGSGIVGRDDAIKMHLPTQPEGTSNAAAGKKDKKRKRGPDSNNPEDSSTTLTLGLDDTTPEETPIEGQLSERLVALSTFQLRILTHAMRFPKARKITYSTCSVHFEENEGVVFQALASAIAKEQGWRILKREEQVEGLKIWDRRGVWEDGKMDSEVEVDEGSKDEVCKACIRCEKGTQEGTMGFFVAAFVRDIEGVGNSAAVSNDIGQDQEDEWNGFSDEEHSTMVDGKSRTEVNEATRAEPAASRTSKQPPKKKRKKGRTN</sequence>
<dbReference type="PROSITE" id="PS51686">
    <property type="entry name" value="SAM_MT_RSMB_NOP"/>
    <property type="match status" value="1"/>
</dbReference>
<keyword evidence="3 5" id="KW-0949">S-adenosyl-L-methionine</keyword>
<evidence type="ECO:0000256" key="4">
    <source>
        <dbReference type="ARBA" id="ARBA00022884"/>
    </source>
</evidence>
<keyword evidence="9" id="KW-1185">Reference proteome</keyword>
<evidence type="ECO:0000259" key="7">
    <source>
        <dbReference type="PROSITE" id="PS51686"/>
    </source>
</evidence>
<evidence type="ECO:0000313" key="8">
    <source>
        <dbReference type="EMBL" id="KAK3209432.1"/>
    </source>
</evidence>
<dbReference type="GO" id="GO:0005730">
    <property type="term" value="C:nucleolus"/>
    <property type="evidence" value="ECO:0007669"/>
    <property type="project" value="TreeGrafter"/>
</dbReference>
<name>A0AAN6LXR1_9PLEO</name>
<keyword evidence="4 5" id="KW-0694">RNA-binding</keyword>
<dbReference type="FunFam" id="3.30.70.1170:FF:000006">
    <property type="entry name" value="NOL1/NOP2/Sun domain family protein"/>
    <property type="match status" value="1"/>
</dbReference>
<dbReference type="Pfam" id="PF21148">
    <property type="entry name" value="NSUN5_fdxn-like"/>
    <property type="match status" value="1"/>
</dbReference>
<dbReference type="InterPro" id="IPR049561">
    <property type="entry name" value="NSUN5_7_fdxn-like"/>
</dbReference>
<dbReference type="GO" id="GO:0008173">
    <property type="term" value="F:RNA methyltransferase activity"/>
    <property type="evidence" value="ECO:0007669"/>
    <property type="project" value="InterPro"/>
</dbReference>
<dbReference type="PANTHER" id="PTHR22807">
    <property type="entry name" value="NOP2 YEAST -RELATED NOL1/NOP2/FMU SUN DOMAIN-CONTAINING"/>
    <property type="match status" value="1"/>
</dbReference>
<feature type="binding site" evidence="5">
    <location>
        <position position="325"/>
    </location>
    <ligand>
        <name>S-adenosyl-L-methionine</name>
        <dbReference type="ChEBI" id="CHEBI:59789"/>
    </ligand>
</feature>
<dbReference type="InterPro" id="IPR049560">
    <property type="entry name" value="MeTrfase_RsmB-F_NOP2_cat"/>
</dbReference>
<feature type="binding site" evidence="5">
    <location>
        <position position="305"/>
    </location>
    <ligand>
        <name>S-adenosyl-L-methionine</name>
        <dbReference type="ChEBI" id="CHEBI:59789"/>
    </ligand>
</feature>
<dbReference type="SUPFAM" id="SSF53335">
    <property type="entry name" value="S-adenosyl-L-methionine-dependent methyltransferases"/>
    <property type="match status" value="1"/>
</dbReference>
<feature type="compositionally biased region" description="Basic residues" evidence="6">
    <location>
        <begin position="579"/>
        <end position="590"/>
    </location>
</feature>
<dbReference type="Gene3D" id="3.30.70.1170">
    <property type="entry name" value="Sun protein, domain 3"/>
    <property type="match status" value="1"/>
</dbReference>
<accession>A0AAN6LXR1</accession>
<feature type="binding site" evidence="5">
    <location>
        <position position="276"/>
    </location>
    <ligand>
        <name>S-adenosyl-L-methionine</name>
        <dbReference type="ChEBI" id="CHEBI:59789"/>
    </ligand>
</feature>
<dbReference type="Pfam" id="PF01189">
    <property type="entry name" value="Methyltr_RsmB-F"/>
    <property type="match status" value="1"/>
</dbReference>
<organism evidence="8 9">
    <name type="scientific">Pseudopithomyces chartarum</name>
    <dbReference type="NCBI Taxonomy" id="1892770"/>
    <lineage>
        <taxon>Eukaryota</taxon>
        <taxon>Fungi</taxon>
        <taxon>Dikarya</taxon>
        <taxon>Ascomycota</taxon>
        <taxon>Pezizomycotina</taxon>
        <taxon>Dothideomycetes</taxon>
        <taxon>Pleosporomycetidae</taxon>
        <taxon>Pleosporales</taxon>
        <taxon>Massarineae</taxon>
        <taxon>Didymosphaeriaceae</taxon>
        <taxon>Pseudopithomyces</taxon>
    </lineage>
</organism>
<dbReference type="InterPro" id="IPR001678">
    <property type="entry name" value="MeTrfase_RsmB-F_NOP2_dom"/>
</dbReference>
<comment type="caution">
    <text evidence="8">The sequence shown here is derived from an EMBL/GenBank/DDBJ whole genome shotgun (WGS) entry which is preliminary data.</text>
</comment>
<evidence type="ECO:0000256" key="6">
    <source>
        <dbReference type="SAM" id="MobiDB-lite"/>
    </source>
</evidence>
<dbReference type="AlphaFoldDB" id="A0AAN6LXR1"/>
<feature type="binding site" evidence="5">
    <location>
        <begin position="246"/>
        <end position="252"/>
    </location>
    <ligand>
        <name>S-adenosyl-L-methionine</name>
        <dbReference type="ChEBI" id="CHEBI:59789"/>
    </ligand>
</feature>
<dbReference type="PANTHER" id="PTHR22807:SF4">
    <property type="entry name" value="28S RRNA (CYTOSINE-C(5))-METHYLTRANSFERASE"/>
    <property type="match status" value="1"/>
</dbReference>
<keyword evidence="2 5" id="KW-0808">Transferase</keyword>
<feature type="compositionally biased region" description="Low complexity" evidence="6">
    <location>
        <begin position="373"/>
        <end position="385"/>
    </location>
</feature>
<dbReference type="GO" id="GO:0070475">
    <property type="term" value="P:rRNA base methylation"/>
    <property type="evidence" value="ECO:0007669"/>
    <property type="project" value="TreeGrafter"/>
</dbReference>
<evidence type="ECO:0000313" key="9">
    <source>
        <dbReference type="Proteomes" id="UP001280581"/>
    </source>
</evidence>
<dbReference type="EMBL" id="WVTA01000006">
    <property type="protein sequence ID" value="KAK3209432.1"/>
    <property type="molecule type" value="Genomic_DNA"/>
</dbReference>
<dbReference type="PRINTS" id="PR02008">
    <property type="entry name" value="RCMTFAMILY"/>
</dbReference>
<comment type="similarity">
    <text evidence="5">Belongs to the class I-like SAM-binding methyltransferase superfamily. RsmB/NOP family.</text>
</comment>
<feature type="domain" description="SAM-dependent MTase RsmB/NOP-type" evidence="7">
    <location>
        <begin position="139"/>
        <end position="520"/>
    </location>
</feature>
<evidence type="ECO:0000256" key="1">
    <source>
        <dbReference type="ARBA" id="ARBA00022603"/>
    </source>
</evidence>
<evidence type="ECO:0000256" key="2">
    <source>
        <dbReference type="ARBA" id="ARBA00022679"/>
    </source>
</evidence>
<feature type="active site" description="Nucleophile" evidence="5">
    <location>
        <position position="429"/>
    </location>
</feature>
<proteinExistence type="inferred from homology"/>
<evidence type="ECO:0000256" key="5">
    <source>
        <dbReference type="PROSITE-ProRule" id="PRU01023"/>
    </source>
</evidence>